<evidence type="ECO:0000313" key="10">
    <source>
        <dbReference type="EMBL" id="EDO19375.1"/>
    </source>
</evidence>
<evidence type="ECO:0000256" key="4">
    <source>
        <dbReference type="ARBA" id="ARBA00022741"/>
    </source>
</evidence>
<dbReference type="HOGENOM" id="CLU_000288_109_1_1"/>
<evidence type="ECO:0000256" key="6">
    <source>
        <dbReference type="ARBA" id="ARBA00022840"/>
    </source>
</evidence>
<keyword evidence="3" id="KW-0808">Transferase</keyword>
<dbReference type="PANTHER" id="PTHR45998:SF2">
    <property type="entry name" value="SERINE_THREONINE-PROTEIN KINASE 16"/>
    <property type="match status" value="1"/>
</dbReference>
<dbReference type="GO" id="GO:0005773">
    <property type="term" value="C:vacuole"/>
    <property type="evidence" value="ECO:0007669"/>
    <property type="project" value="GOC"/>
</dbReference>
<dbReference type="FunCoup" id="A7TE53">
    <property type="interactions" value="852"/>
</dbReference>
<dbReference type="EMBL" id="DS480379">
    <property type="protein sequence ID" value="EDO19375.1"/>
    <property type="molecule type" value="Genomic_DNA"/>
</dbReference>
<comment type="catalytic activity">
    <reaction evidence="7">
        <text>L-threonyl-[protein] + ATP = O-phospho-L-threonyl-[protein] + ADP + H(+)</text>
        <dbReference type="Rhea" id="RHEA:46608"/>
        <dbReference type="Rhea" id="RHEA-COMP:11060"/>
        <dbReference type="Rhea" id="RHEA-COMP:11605"/>
        <dbReference type="ChEBI" id="CHEBI:15378"/>
        <dbReference type="ChEBI" id="CHEBI:30013"/>
        <dbReference type="ChEBI" id="CHEBI:30616"/>
        <dbReference type="ChEBI" id="CHEBI:61977"/>
        <dbReference type="ChEBI" id="CHEBI:456216"/>
        <dbReference type="EC" id="2.7.11.1"/>
    </reaction>
</comment>
<dbReference type="OrthoDB" id="248923at2759"/>
<dbReference type="InterPro" id="IPR000719">
    <property type="entry name" value="Prot_kinase_dom"/>
</dbReference>
<keyword evidence="11" id="KW-1185">Reference proteome</keyword>
<name>A7TE53_VANPO</name>
<dbReference type="KEGG" id="vpo:Kpol_1002p21"/>
<evidence type="ECO:0000313" key="11">
    <source>
        <dbReference type="Proteomes" id="UP000000267"/>
    </source>
</evidence>
<dbReference type="InterPro" id="IPR011009">
    <property type="entry name" value="Kinase-like_dom_sf"/>
</dbReference>
<reference evidence="10 11" key="1">
    <citation type="journal article" date="2007" name="Proc. Natl. Acad. Sci. U.S.A.">
        <title>Independent sorting-out of thousands of duplicated gene pairs in two yeast species descended from a whole-genome duplication.</title>
        <authorList>
            <person name="Scannell D.R."/>
            <person name="Frank A.C."/>
            <person name="Conant G.C."/>
            <person name="Byrne K.P."/>
            <person name="Woolfit M."/>
            <person name="Wolfe K.H."/>
        </authorList>
    </citation>
    <scope>NUCLEOTIDE SEQUENCE [LARGE SCALE GENOMIC DNA]</scope>
    <source>
        <strain evidence="11">ATCC 22028 / DSM 70294 / BCRC 21397 / CBS 2163 / NBRC 10782 / NRRL Y-8283 / UCD 57-17</strain>
    </source>
</reference>
<feature type="domain" description="Protein kinase" evidence="9">
    <location>
        <begin position="1"/>
        <end position="392"/>
    </location>
</feature>
<organism evidence="11">
    <name type="scientific">Vanderwaltozyma polyspora (strain ATCC 22028 / DSM 70294 / BCRC 21397 / CBS 2163 / NBRC 10782 / NRRL Y-8283 / UCD 57-17)</name>
    <name type="common">Kluyveromyces polysporus</name>
    <dbReference type="NCBI Taxonomy" id="436907"/>
    <lineage>
        <taxon>Eukaryota</taxon>
        <taxon>Fungi</taxon>
        <taxon>Dikarya</taxon>
        <taxon>Ascomycota</taxon>
        <taxon>Saccharomycotina</taxon>
        <taxon>Saccharomycetes</taxon>
        <taxon>Saccharomycetales</taxon>
        <taxon>Saccharomycetaceae</taxon>
        <taxon>Vanderwaltozyma</taxon>
    </lineage>
</organism>
<dbReference type="PROSITE" id="PS50011">
    <property type="entry name" value="PROTEIN_KINASE_DOM"/>
    <property type="match status" value="1"/>
</dbReference>
<dbReference type="PANTHER" id="PTHR45998">
    <property type="entry name" value="SERINE/THREONINE-PROTEIN KINASE 16"/>
    <property type="match status" value="1"/>
</dbReference>
<evidence type="ECO:0000256" key="3">
    <source>
        <dbReference type="ARBA" id="ARBA00022679"/>
    </source>
</evidence>
<keyword evidence="6" id="KW-0067">ATP-binding</keyword>
<comment type="catalytic activity">
    <reaction evidence="8">
        <text>L-seryl-[protein] + ATP = O-phospho-L-seryl-[protein] + ADP + H(+)</text>
        <dbReference type="Rhea" id="RHEA:17989"/>
        <dbReference type="Rhea" id="RHEA-COMP:9863"/>
        <dbReference type="Rhea" id="RHEA-COMP:11604"/>
        <dbReference type="ChEBI" id="CHEBI:15378"/>
        <dbReference type="ChEBI" id="CHEBI:29999"/>
        <dbReference type="ChEBI" id="CHEBI:30616"/>
        <dbReference type="ChEBI" id="CHEBI:83421"/>
        <dbReference type="ChEBI" id="CHEBI:456216"/>
        <dbReference type="EC" id="2.7.11.1"/>
    </reaction>
</comment>
<dbReference type="STRING" id="436907.A7TE53"/>
<dbReference type="Gene3D" id="1.10.510.10">
    <property type="entry name" value="Transferase(Phosphotransferase) domain 1"/>
    <property type="match status" value="1"/>
</dbReference>
<dbReference type="Proteomes" id="UP000000267">
    <property type="component" value="Unassembled WGS sequence"/>
</dbReference>
<evidence type="ECO:0000256" key="2">
    <source>
        <dbReference type="ARBA" id="ARBA00022527"/>
    </source>
</evidence>
<dbReference type="GO" id="GO:0006624">
    <property type="term" value="P:vacuolar protein processing"/>
    <property type="evidence" value="ECO:0007669"/>
    <property type="project" value="TreeGrafter"/>
</dbReference>
<keyword evidence="5" id="KW-0418">Kinase</keyword>
<keyword evidence="4" id="KW-0547">Nucleotide-binding</keyword>
<dbReference type="GO" id="GO:0032889">
    <property type="term" value="P:regulation of vacuole fusion, non-autophagic"/>
    <property type="evidence" value="ECO:0007669"/>
    <property type="project" value="TreeGrafter"/>
</dbReference>
<dbReference type="GO" id="GO:0005794">
    <property type="term" value="C:Golgi apparatus"/>
    <property type="evidence" value="ECO:0007669"/>
    <property type="project" value="TreeGrafter"/>
</dbReference>
<sequence>MSLILNLLKNCFCYDGFINNLNSEITINGKSYSIKNLLYENSTSFTYLILNNTNNLALLKKITCFTTDDVKLTLNEIDHYRIFNNDNLIRLIDFQITQEIEDDNDSIFRLSNNQTISLDYSNQSLKICYIILPYYPLGTLQNCITKQIINGELQWDDSQVLQVLMTLSNGIKYLHNRNPLEKISSPDTYSKIDIKFDDLSTLKNNSPLDPLDDSYNSATLSSSTNNELENNHYYIHMNLTPENIMIDNTQDSQLNAIISDLSTCIPTTMIRNTIDFKEWIEDRCNIFYKSPELLNKNINLISKKTDIWSFGCIIYQLLYGLSPFQREEQLKGASIVYSISTCKYSIPENIEIFKDVTIKNINELNEIIKKCIQLDPSKRPTIDEIIDDLEKIKNNNV</sequence>
<evidence type="ECO:0000259" key="9">
    <source>
        <dbReference type="PROSITE" id="PS50011"/>
    </source>
</evidence>
<dbReference type="InterPro" id="IPR052239">
    <property type="entry name" value="Ser/Thr-specific_kinases"/>
</dbReference>
<evidence type="ECO:0000256" key="7">
    <source>
        <dbReference type="ARBA" id="ARBA00047899"/>
    </source>
</evidence>
<dbReference type="OMA" id="NESHHIE"/>
<keyword evidence="2" id="KW-0723">Serine/threonine-protein kinase</keyword>
<accession>A7TE53</accession>
<dbReference type="Pfam" id="PF00069">
    <property type="entry name" value="Pkinase"/>
    <property type="match status" value="1"/>
</dbReference>
<dbReference type="PhylomeDB" id="A7TE53"/>
<evidence type="ECO:0000256" key="1">
    <source>
        <dbReference type="ARBA" id="ARBA00012513"/>
    </source>
</evidence>
<protein>
    <recommendedName>
        <fullName evidence="1">non-specific serine/threonine protein kinase</fullName>
        <ecNumber evidence="1">2.7.11.1</ecNumber>
    </recommendedName>
</protein>
<dbReference type="Gene3D" id="3.30.200.20">
    <property type="entry name" value="Phosphorylase Kinase, domain 1"/>
    <property type="match status" value="1"/>
</dbReference>
<dbReference type="GO" id="GO:0004674">
    <property type="term" value="F:protein serine/threonine kinase activity"/>
    <property type="evidence" value="ECO:0007669"/>
    <property type="project" value="UniProtKB-KW"/>
</dbReference>
<dbReference type="eggNOG" id="KOG2345">
    <property type="taxonomic scope" value="Eukaryota"/>
</dbReference>
<dbReference type="SUPFAM" id="SSF56112">
    <property type="entry name" value="Protein kinase-like (PK-like)"/>
    <property type="match status" value="1"/>
</dbReference>
<dbReference type="RefSeq" id="XP_001647233.1">
    <property type="nucleotide sequence ID" value="XM_001647183.1"/>
</dbReference>
<evidence type="ECO:0000256" key="5">
    <source>
        <dbReference type="ARBA" id="ARBA00022777"/>
    </source>
</evidence>
<dbReference type="InParanoid" id="A7TE53"/>
<dbReference type="GeneID" id="5547724"/>
<proteinExistence type="predicted"/>
<dbReference type="GO" id="GO:0005524">
    <property type="term" value="F:ATP binding"/>
    <property type="evidence" value="ECO:0007669"/>
    <property type="project" value="UniProtKB-KW"/>
</dbReference>
<dbReference type="AlphaFoldDB" id="A7TE53"/>
<evidence type="ECO:0000256" key="8">
    <source>
        <dbReference type="ARBA" id="ARBA00048679"/>
    </source>
</evidence>
<dbReference type="EC" id="2.7.11.1" evidence="1"/>
<gene>
    <name evidence="10" type="ORF">Kpol_1002p21</name>
</gene>